<keyword evidence="2" id="KW-1185">Reference proteome</keyword>
<organism evidence="2 3">
    <name type="scientific">Sesamum indicum</name>
    <name type="common">Oriental sesame</name>
    <name type="synonym">Sesamum orientale</name>
    <dbReference type="NCBI Taxonomy" id="4182"/>
    <lineage>
        <taxon>Eukaryota</taxon>
        <taxon>Viridiplantae</taxon>
        <taxon>Streptophyta</taxon>
        <taxon>Embryophyta</taxon>
        <taxon>Tracheophyta</taxon>
        <taxon>Spermatophyta</taxon>
        <taxon>Magnoliopsida</taxon>
        <taxon>eudicotyledons</taxon>
        <taxon>Gunneridae</taxon>
        <taxon>Pentapetalae</taxon>
        <taxon>asterids</taxon>
        <taxon>lamiids</taxon>
        <taxon>Lamiales</taxon>
        <taxon>Pedaliaceae</taxon>
        <taxon>Sesamum</taxon>
    </lineage>
</organism>
<evidence type="ECO:0000313" key="3">
    <source>
        <dbReference type="RefSeq" id="XP_020550968.1"/>
    </source>
</evidence>
<keyword evidence="1" id="KW-0732">Signal</keyword>
<dbReference type="GeneID" id="105166470"/>
<reference evidence="3" key="1">
    <citation type="submission" date="2025-08" db="UniProtKB">
        <authorList>
            <consortium name="RefSeq"/>
        </authorList>
    </citation>
    <scope>IDENTIFICATION</scope>
</reference>
<dbReference type="OrthoDB" id="913804at2759"/>
<protein>
    <submittedName>
        <fullName evidence="3">Glycine-rich RNA-binding, abscisic acid-inducible protein-like isoform X1</fullName>
    </submittedName>
</protein>
<feature type="signal peptide" evidence="1">
    <location>
        <begin position="1"/>
        <end position="30"/>
    </location>
</feature>
<dbReference type="RefSeq" id="XP_020550968.1">
    <property type="nucleotide sequence ID" value="XM_020695309.1"/>
</dbReference>
<dbReference type="Proteomes" id="UP000504604">
    <property type="component" value="Linkage group LG7"/>
</dbReference>
<accession>A0A8M8UVM0</accession>
<name>A0A8M8UVM0_SESIN</name>
<evidence type="ECO:0000313" key="2">
    <source>
        <dbReference type="Proteomes" id="UP000504604"/>
    </source>
</evidence>
<dbReference type="Pfam" id="PF07172">
    <property type="entry name" value="GRP"/>
    <property type="match status" value="1"/>
</dbReference>
<dbReference type="AlphaFoldDB" id="A0A8M8UVM0"/>
<gene>
    <name evidence="3" type="primary">LOC105166470</name>
</gene>
<dbReference type="InterPro" id="IPR010800">
    <property type="entry name" value="GRP"/>
</dbReference>
<feature type="chain" id="PRO_5035431226" evidence="1">
    <location>
        <begin position="31"/>
        <end position="143"/>
    </location>
</feature>
<sequence>MGKESMIPKAIVFLSLFSATVLLIWSEVGAVELTDASNTIDTFFTTAKKAEKTNGVEVNDFKNLGGDGFGGGYGGGIFGGGSGSGGGGGGGYGTVAGTKEAEKTNEVEVNHVEYSRDGGGGGVYVGGGGYIGGRTGGGGGAKP</sequence>
<proteinExistence type="predicted"/>
<evidence type="ECO:0000256" key="1">
    <source>
        <dbReference type="SAM" id="SignalP"/>
    </source>
</evidence>